<gene>
    <name evidence="12" type="ORF">SPI_08296</name>
</gene>
<keyword evidence="8 12" id="KW-0675">Receptor</keyword>
<evidence type="ECO:0000256" key="3">
    <source>
        <dbReference type="ARBA" id="ARBA00022507"/>
    </source>
</evidence>
<dbReference type="PRINTS" id="PR00899">
    <property type="entry name" value="GPCRSTE3"/>
</dbReference>
<protein>
    <submittedName>
        <fullName evidence="12">A-pheromone receptor</fullName>
    </submittedName>
</protein>
<dbReference type="EMBL" id="AZHD01000019">
    <property type="protein sequence ID" value="OAA55612.1"/>
    <property type="molecule type" value="Genomic_DNA"/>
</dbReference>
<comment type="caution">
    <text evidence="12">The sequence shown here is derived from an EMBL/GenBank/DDBJ whole genome shotgun (WGS) entry which is preliminary data.</text>
</comment>
<feature type="transmembrane region" description="Helical" evidence="11">
    <location>
        <begin position="27"/>
        <end position="49"/>
    </location>
</feature>
<feature type="compositionally biased region" description="Low complexity" evidence="10">
    <location>
        <begin position="548"/>
        <end position="570"/>
    </location>
</feature>
<keyword evidence="5 11" id="KW-1133">Transmembrane helix</keyword>
<feature type="transmembrane region" description="Helical" evidence="11">
    <location>
        <begin position="301"/>
        <end position="318"/>
    </location>
</feature>
<accession>A0A167NJA0</accession>
<dbReference type="GO" id="GO:0005886">
    <property type="term" value="C:plasma membrane"/>
    <property type="evidence" value="ECO:0007669"/>
    <property type="project" value="TreeGrafter"/>
</dbReference>
<keyword evidence="3" id="KW-0589">Pheromone response</keyword>
<feature type="compositionally biased region" description="Gly residues" evidence="10">
    <location>
        <begin position="596"/>
        <end position="605"/>
    </location>
</feature>
<evidence type="ECO:0000256" key="1">
    <source>
        <dbReference type="ARBA" id="ARBA00004141"/>
    </source>
</evidence>
<evidence type="ECO:0000256" key="8">
    <source>
        <dbReference type="ARBA" id="ARBA00023170"/>
    </source>
</evidence>
<dbReference type="OrthoDB" id="2874149at2759"/>
<evidence type="ECO:0000313" key="12">
    <source>
        <dbReference type="EMBL" id="OAA55612.1"/>
    </source>
</evidence>
<evidence type="ECO:0000256" key="11">
    <source>
        <dbReference type="SAM" id="Phobius"/>
    </source>
</evidence>
<evidence type="ECO:0000313" key="13">
    <source>
        <dbReference type="Proteomes" id="UP000076874"/>
    </source>
</evidence>
<feature type="compositionally biased region" description="Low complexity" evidence="10">
    <location>
        <begin position="453"/>
        <end position="462"/>
    </location>
</feature>
<dbReference type="Pfam" id="PF02076">
    <property type="entry name" value="STE3"/>
    <property type="match status" value="1"/>
</dbReference>
<evidence type="ECO:0000256" key="5">
    <source>
        <dbReference type="ARBA" id="ARBA00022989"/>
    </source>
</evidence>
<keyword evidence="13" id="KW-1185">Reference proteome</keyword>
<dbReference type="GO" id="GO:0000750">
    <property type="term" value="P:pheromone-dependent signal transduction involved in conjugation with cellular fusion"/>
    <property type="evidence" value="ECO:0007669"/>
    <property type="project" value="TreeGrafter"/>
</dbReference>
<dbReference type="Gene3D" id="1.20.1070.10">
    <property type="entry name" value="Rhodopsin 7-helix transmembrane proteins"/>
    <property type="match status" value="1"/>
</dbReference>
<comment type="similarity">
    <text evidence="2">Belongs to the G-protein coupled receptor 4 family.</text>
</comment>
<dbReference type="AlphaFoldDB" id="A0A167NJA0"/>
<sequence length="664" mass="71607">MPSIDSGVIVFGRSGSLPVPPSLEANIVLRIVLAPLALLASWVPLTLLWKNGEFPACVYVANNMVMVVFIFVNACIWHNQDFDHWWHGFGWCDLQAYLQYALMSVYAASVCAIMRRLAQQVSVNRVTSLSPRERRHQLLVQALTIFTVPLLQIVLTVFVQGQRYGLVAANGCSNAYYPTPVFLVFFVLPGPLLTLVACYYTFHTFKRYRLVYAGSQLVLDSNNNAASLRRQRARRKLYIMVVCVLVPYTPLMVAFTVVNVLAGWPWNTPSSFHYVHEAGIVPWNSITLLASTDLGFTTMNMNWIFVVSAFVAFVFFGTSKDALNTYRQYLVRCGLGRVFPKLKQVYDPDRSPADSMTSSVGTQLSTANASLYQGQKGQLTPVCRQVSLATEDGAHGRAGRASPDAAATRSAWMTRLGGLFRPSQRPKPEADGCGGSGADRDLESQIAPFVATAPHTASSSAAQPPPPPPLRPLPSAMLPNPGLNWSTPPANLPSLSLPRFLKPSSAQTASPAAGHGTHGYYLPPHHHQTNRDPGREKKRSLYPTFGHSPPTSASALSSSSSSVSAGPATANSSANTVTGPAGAETEAPLTMPFDGSGNGCLGGTAVGTQVWSDRDQNGRPSMGPPSQKESAKGARQARAGDAGRGGLEQRGVRVDWCMTSEVTP</sequence>
<dbReference type="STRING" id="1081102.A0A167NJA0"/>
<feature type="region of interest" description="Disordered" evidence="10">
    <location>
        <begin position="418"/>
        <end position="440"/>
    </location>
</feature>
<feature type="transmembrane region" description="Helical" evidence="11">
    <location>
        <begin position="56"/>
        <end position="77"/>
    </location>
</feature>
<comment type="subcellular location">
    <subcellularLocation>
        <location evidence="1">Membrane</location>
        <topology evidence="1">Multi-pass membrane protein</topology>
    </subcellularLocation>
</comment>
<dbReference type="PANTHER" id="PTHR28097:SF1">
    <property type="entry name" value="PHEROMONE A FACTOR RECEPTOR"/>
    <property type="match status" value="1"/>
</dbReference>
<dbReference type="GO" id="GO:0004932">
    <property type="term" value="F:mating-type factor pheromone receptor activity"/>
    <property type="evidence" value="ECO:0007669"/>
    <property type="project" value="InterPro"/>
</dbReference>
<evidence type="ECO:0000256" key="4">
    <source>
        <dbReference type="ARBA" id="ARBA00022692"/>
    </source>
</evidence>
<feature type="compositionally biased region" description="Pro residues" evidence="10">
    <location>
        <begin position="463"/>
        <end position="472"/>
    </location>
</feature>
<feature type="transmembrane region" description="Helical" evidence="11">
    <location>
        <begin position="237"/>
        <end position="262"/>
    </location>
</feature>
<reference evidence="12 13" key="1">
    <citation type="journal article" date="2016" name="Genome Biol. Evol.">
        <title>Divergent and convergent evolution of fungal pathogenicity.</title>
        <authorList>
            <person name="Shang Y."/>
            <person name="Xiao G."/>
            <person name="Zheng P."/>
            <person name="Cen K."/>
            <person name="Zhan S."/>
            <person name="Wang C."/>
        </authorList>
    </citation>
    <scope>NUCLEOTIDE SEQUENCE [LARGE SCALE GENOMIC DNA]</scope>
    <source>
        <strain evidence="12 13">RCEF 264</strain>
    </source>
</reference>
<evidence type="ECO:0000256" key="10">
    <source>
        <dbReference type="SAM" id="MobiDB-lite"/>
    </source>
</evidence>
<name>A0A167NJA0_9HYPO</name>
<proteinExistence type="inferred from homology"/>
<keyword evidence="9" id="KW-0807">Transducer</keyword>
<feature type="transmembrane region" description="Helical" evidence="11">
    <location>
        <begin position="181"/>
        <end position="202"/>
    </location>
</feature>
<dbReference type="InterPro" id="IPR001499">
    <property type="entry name" value="GPCR_STE3"/>
</dbReference>
<dbReference type="PANTHER" id="PTHR28097">
    <property type="entry name" value="PHEROMONE A FACTOR RECEPTOR"/>
    <property type="match status" value="1"/>
</dbReference>
<keyword evidence="4 11" id="KW-0812">Transmembrane</keyword>
<dbReference type="Proteomes" id="UP000076874">
    <property type="component" value="Unassembled WGS sequence"/>
</dbReference>
<feature type="transmembrane region" description="Helical" evidence="11">
    <location>
        <begin position="97"/>
        <end position="117"/>
    </location>
</feature>
<evidence type="ECO:0000256" key="9">
    <source>
        <dbReference type="ARBA" id="ARBA00023224"/>
    </source>
</evidence>
<evidence type="ECO:0000256" key="2">
    <source>
        <dbReference type="ARBA" id="ARBA00011085"/>
    </source>
</evidence>
<evidence type="ECO:0000256" key="7">
    <source>
        <dbReference type="ARBA" id="ARBA00023136"/>
    </source>
</evidence>
<organism evidence="12 13">
    <name type="scientific">Niveomyces insectorum RCEF 264</name>
    <dbReference type="NCBI Taxonomy" id="1081102"/>
    <lineage>
        <taxon>Eukaryota</taxon>
        <taxon>Fungi</taxon>
        <taxon>Dikarya</taxon>
        <taxon>Ascomycota</taxon>
        <taxon>Pezizomycotina</taxon>
        <taxon>Sordariomycetes</taxon>
        <taxon>Hypocreomycetidae</taxon>
        <taxon>Hypocreales</taxon>
        <taxon>Cordycipitaceae</taxon>
        <taxon>Niveomyces</taxon>
    </lineage>
</organism>
<keyword evidence="7 11" id="KW-0472">Membrane</keyword>
<keyword evidence="6" id="KW-0297">G-protein coupled receptor</keyword>
<feature type="transmembrane region" description="Helical" evidence="11">
    <location>
        <begin position="138"/>
        <end position="161"/>
    </location>
</feature>
<dbReference type="CDD" id="cd14966">
    <property type="entry name" value="7tmD_STE3"/>
    <property type="match status" value="1"/>
</dbReference>
<evidence type="ECO:0000256" key="6">
    <source>
        <dbReference type="ARBA" id="ARBA00023040"/>
    </source>
</evidence>
<feature type="region of interest" description="Disordered" evidence="10">
    <location>
        <begin position="453"/>
        <end position="649"/>
    </location>
</feature>